<accession>A0A6J4KEV5</accession>
<dbReference type="AlphaFoldDB" id="A0A6J4KEV5"/>
<gene>
    <name evidence="1" type="ORF">AVDCRST_MAG84-306</name>
</gene>
<protein>
    <submittedName>
        <fullName evidence="1">Uncharacterized protein</fullName>
    </submittedName>
</protein>
<reference evidence="1" key="1">
    <citation type="submission" date="2020-02" db="EMBL/GenBank/DDBJ databases">
        <authorList>
            <person name="Meier V. D."/>
        </authorList>
    </citation>
    <scope>NUCLEOTIDE SEQUENCE</scope>
    <source>
        <strain evidence="1">AVDCRST_MAG84</strain>
    </source>
</reference>
<evidence type="ECO:0000313" key="1">
    <source>
        <dbReference type="EMBL" id="CAA9303979.1"/>
    </source>
</evidence>
<sequence>MSSRLRHQEDLGEKKTTFLPFLWRNYAKNPVPAKNILGWEQISYFAFKFKLDAVLSCPPHKNVSTQ</sequence>
<proteinExistence type="predicted"/>
<name>A0A6J4KEV5_9CYAN</name>
<organism evidence="1">
    <name type="scientific">uncultured Microcoleus sp</name>
    <dbReference type="NCBI Taxonomy" id="259945"/>
    <lineage>
        <taxon>Bacteria</taxon>
        <taxon>Bacillati</taxon>
        <taxon>Cyanobacteriota</taxon>
        <taxon>Cyanophyceae</taxon>
        <taxon>Oscillatoriophycideae</taxon>
        <taxon>Oscillatoriales</taxon>
        <taxon>Microcoleaceae</taxon>
        <taxon>Microcoleus</taxon>
        <taxon>environmental samples</taxon>
    </lineage>
</organism>
<dbReference type="EMBL" id="CADCTZ010000043">
    <property type="protein sequence ID" value="CAA9303979.1"/>
    <property type="molecule type" value="Genomic_DNA"/>
</dbReference>